<dbReference type="GeneID" id="36834376"/>
<keyword evidence="2" id="KW-1185">Reference proteome</keyword>
<accession>A0A2U9ISI9</accession>
<evidence type="ECO:0000313" key="1">
    <source>
        <dbReference type="EMBL" id="AWR98913.1"/>
    </source>
</evidence>
<sequence length="193" mass="21687">MGRINIAADSDLIKEIEKEAKSRGYTIYSLTNLALRAMLEMIKMGEDSTKLQEIVELYKVFRDLDIVPVTSWYIETLAKLAYEKDQKGFQSICEGAGMQVASYLRSRASSLEELMNVYESVKSALPIKDLKIRKLENDDFELRLTGTGFSLESTFCASLVFKKIVESYGFNIVELVPSPGGIIYAKARIANQS</sequence>
<organism evidence="1 2">
    <name type="scientific">Metallosphaera hakonensis JCM 8857 = DSM 7519</name>
    <dbReference type="NCBI Taxonomy" id="1293036"/>
    <lineage>
        <taxon>Archaea</taxon>
        <taxon>Thermoproteota</taxon>
        <taxon>Thermoprotei</taxon>
        <taxon>Sulfolobales</taxon>
        <taxon>Sulfolobaceae</taxon>
        <taxon>Metallosphaera</taxon>
    </lineage>
</organism>
<dbReference type="Proteomes" id="UP000247586">
    <property type="component" value="Chromosome"/>
</dbReference>
<dbReference type="AlphaFoldDB" id="A0A2U9ISI9"/>
<evidence type="ECO:0000313" key="2">
    <source>
        <dbReference type="Proteomes" id="UP000247586"/>
    </source>
</evidence>
<dbReference type="EMBL" id="CP029287">
    <property type="protein sequence ID" value="AWR98913.1"/>
    <property type="molecule type" value="Genomic_DNA"/>
</dbReference>
<name>A0A2U9ISI9_9CREN</name>
<dbReference type="OrthoDB" id="33105at2157"/>
<proteinExistence type="predicted"/>
<dbReference type="RefSeq" id="WP_054836732.1">
    <property type="nucleotide sequence ID" value="NZ_BBBA01000009.1"/>
</dbReference>
<protein>
    <submittedName>
        <fullName evidence="1">Uncharacterized protein</fullName>
    </submittedName>
</protein>
<reference evidence="1" key="1">
    <citation type="submission" date="2018-05" db="EMBL/GenBank/DDBJ databases">
        <title>Complete Genome Sequences of Extremely Thermoacidophilic, Metal-Mobilizing Type-Strain Members of the Archaeal Family Sulfolobaceae: Acidianus brierleyi DSM-1651T, Acidianus sulfidivorans DSM-18786T, Metallosphaera hakonensis DSM-7519T, and Metallosphaera prunae DSM-10039T.</title>
        <authorList>
            <person name="Counts J.A."/>
            <person name="Kelly R.M."/>
        </authorList>
    </citation>
    <scope>NUCLEOTIDE SEQUENCE [LARGE SCALE GENOMIC DNA]</scope>
    <source>
        <strain evidence="1">HO1-1</strain>
    </source>
</reference>
<gene>
    <name evidence="1" type="ORF">DFR87_03500</name>
</gene>
<dbReference type="KEGG" id="mhk:DFR87_03500"/>